<dbReference type="FunFam" id="3.40.640.10:FF:000045">
    <property type="entry name" value="Valine--pyruvate aminotransferase"/>
    <property type="match status" value="1"/>
</dbReference>
<dbReference type="Pfam" id="PF00155">
    <property type="entry name" value="Aminotran_1_2"/>
    <property type="match status" value="1"/>
</dbReference>
<dbReference type="CDD" id="cd00609">
    <property type="entry name" value="AAT_like"/>
    <property type="match status" value="1"/>
</dbReference>
<dbReference type="InterPro" id="IPR004839">
    <property type="entry name" value="Aminotransferase_I/II_large"/>
</dbReference>
<dbReference type="InterPro" id="IPR050859">
    <property type="entry name" value="Class-I_PLP-dep_aminotransf"/>
</dbReference>
<dbReference type="SUPFAM" id="SSF53383">
    <property type="entry name" value="PLP-dependent transferases"/>
    <property type="match status" value="1"/>
</dbReference>
<evidence type="ECO:0000256" key="3">
    <source>
        <dbReference type="ARBA" id="ARBA00022679"/>
    </source>
</evidence>
<dbReference type="GO" id="GO:0005829">
    <property type="term" value="C:cytosol"/>
    <property type="evidence" value="ECO:0007669"/>
    <property type="project" value="TreeGrafter"/>
</dbReference>
<keyword evidence="3 6" id="KW-0808">Transferase</keyword>
<dbReference type="PANTHER" id="PTHR42790:SF4">
    <property type="entry name" value="VALINE--PYRUVATE AMINOTRANSFERASE"/>
    <property type="match status" value="1"/>
</dbReference>
<sequence>MQFSKFGEKFNRYSGITRLMDDLNDGLRTPGAIMLGGGNPAAIPAMLDYFNQASADMLASGELIAALANYDGPQGKDSFIKSLAAMLKDTYGWDISEKNISLTNGSQSGFFYLFNLLAGQQPDGSHKKILLPIAPEYIGYGDAGIDDDIFISYHPEIELLENRQFKYHVDFEQLKVDDSVAAICASRPTNPTGNVLTDEEVRKLDKLARENNIPLLIDNAYGLPFPNIIFEDVEPFWNENTILCMSLSKLGLPGVRCGIVIASEEVTQALTNMNGIISLAPNSVGPAIANHMIEKGDLLRLSSEVIKPFYKDKSLRAVELLQEAIDDPRFRIHKPEGAIFLWLWFDELPITTMELYDRLKARGVLIVPGEYFFIGQEDEWDHAHQCLRMNYVQDDEAMQKGIAIIAEEVKKAYSEQ</sequence>
<proteinExistence type="predicted"/>
<gene>
    <name evidence="6" type="ORF">FCV91_07080</name>
</gene>
<dbReference type="Proteomes" id="UP000305840">
    <property type="component" value="Unassembled WGS sequence"/>
</dbReference>
<name>A0A4U2A7M9_9VIBR</name>
<evidence type="ECO:0000313" key="7">
    <source>
        <dbReference type="Proteomes" id="UP000305840"/>
    </source>
</evidence>
<keyword evidence="4" id="KW-0663">Pyridoxal phosphate</keyword>
<keyword evidence="6" id="KW-0670">Pyruvate</keyword>
<dbReference type="PANTHER" id="PTHR42790">
    <property type="entry name" value="AMINOTRANSFERASE"/>
    <property type="match status" value="1"/>
</dbReference>
<dbReference type="AlphaFoldDB" id="A0A4U2A7M9"/>
<dbReference type="NCBIfam" id="NF006967">
    <property type="entry name" value="PRK09440.1-5"/>
    <property type="match status" value="1"/>
</dbReference>
<accession>A0A4U2A7M9</accession>
<dbReference type="InterPro" id="IPR015421">
    <property type="entry name" value="PyrdxlP-dep_Trfase_major"/>
</dbReference>
<dbReference type="GO" id="GO:0030170">
    <property type="term" value="F:pyridoxal phosphate binding"/>
    <property type="evidence" value="ECO:0007669"/>
    <property type="project" value="InterPro"/>
</dbReference>
<dbReference type="EC" id="2.6.1.66" evidence="6"/>
<feature type="domain" description="Aminotransferase class I/classII large" evidence="5">
    <location>
        <begin position="66"/>
        <end position="402"/>
    </location>
</feature>
<dbReference type="InterPro" id="IPR015424">
    <property type="entry name" value="PyrdxlP-dep_Trfase"/>
</dbReference>
<dbReference type="RefSeq" id="WP_076669285.1">
    <property type="nucleotide sequence ID" value="NZ_JAJGZO010000023.1"/>
</dbReference>
<reference evidence="6 7" key="1">
    <citation type="submission" date="2019-04" db="EMBL/GenBank/DDBJ databases">
        <title>A reverse ecology approach based on a biological definition of microbial populations.</title>
        <authorList>
            <person name="Arevalo P."/>
            <person name="Vaninsberghe D."/>
            <person name="Elsherbini J."/>
            <person name="Gore J."/>
            <person name="Polz M."/>
        </authorList>
    </citation>
    <scope>NUCLEOTIDE SEQUENCE [LARGE SCALE GENOMIC DNA]</scope>
    <source>
        <strain evidence="6 7">10N.222.48.A1</strain>
    </source>
</reference>
<evidence type="ECO:0000259" key="5">
    <source>
        <dbReference type="Pfam" id="PF00155"/>
    </source>
</evidence>
<evidence type="ECO:0000256" key="4">
    <source>
        <dbReference type="ARBA" id="ARBA00022898"/>
    </source>
</evidence>
<evidence type="ECO:0000313" key="6">
    <source>
        <dbReference type="EMBL" id="TKG10942.1"/>
    </source>
</evidence>
<evidence type="ECO:0000256" key="2">
    <source>
        <dbReference type="ARBA" id="ARBA00022576"/>
    </source>
</evidence>
<comment type="caution">
    <text evidence="6">The sequence shown here is derived from an EMBL/GenBank/DDBJ whole genome shotgun (WGS) entry which is preliminary data.</text>
</comment>
<dbReference type="NCBIfam" id="NF006964">
    <property type="entry name" value="PRK09440.1-2"/>
    <property type="match status" value="1"/>
</dbReference>
<comment type="cofactor">
    <cofactor evidence="1">
        <name>pyridoxal 5'-phosphate</name>
        <dbReference type="ChEBI" id="CHEBI:597326"/>
    </cofactor>
</comment>
<dbReference type="EMBL" id="SYVO01000018">
    <property type="protein sequence ID" value="TKG10942.1"/>
    <property type="molecule type" value="Genomic_DNA"/>
</dbReference>
<keyword evidence="2 6" id="KW-0032">Aminotransferase</keyword>
<dbReference type="Gene3D" id="3.40.640.10">
    <property type="entry name" value="Type I PLP-dependent aspartate aminotransferase-like (Major domain)"/>
    <property type="match status" value="1"/>
</dbReference>
<dbReference type="GO" id="GO:1901605">
    <property type="term" value="P:alpha-amino acid metabolic process"/>
    <property type="evidence" value="ECO:0007669"/>
    <property type="project" value="TreeGrafter"/>
</dbReference>
<evidence type="ECO:0000256" key="1">
    <source>
        <dbReference type="ARBA" id="ARBA00001933"/>
    </source>
</evidence>
<protein>
    <submittedName>
        <fullName evidence="6">Valine--pyruvate transaminase</fullName>
        <ecNumber evidence="6">2.6.1.66</ecNumber>
    </submittedName>
</protein>
<dbReference type="NCBIfam" id="NF006966">
    <property type="entry name" value="PRK09440.1-4"/>
    <property type="match status" value="1"/>
</dbReference>
<dbReference type="GO" id="GO:0009042">
    <property type="term" value="F:valine-pyruvate transaminase activity"/>
    <property type="evidence" value="ECO:0007669"/>
    <property type="project" value="UniProtKB-EC"/>
</dbReference>
<organism evidence="6 7">
    <name type="scientific">Vibrio lentus</name>
    <dbReference type="NCBI Taxonomy" id="136468"/>
    <lineage>
        <taxon>Bacteria</taxon>
        <taxon>Pseudomonadati</taxon>
        <taxon>Pseudomonadota</taxon>
        <taxon>Gammaproteobacteria</taxon>
        <taxon>Vibrionales</taxon>
        <taxon>Vibrionaceae</taxon>
        <taxon>Vibrio</taxon>
    </lineage>
</organism>